<keyword evidence="2" id="KW-1185">Reference proteome</keyword>
<dbReference type="Proteomes" id="UP000095283">
    <property type="component" value="Unplaced"/>
</dbReference>
<protein>
    <submittedName>
        <fullName evidence="3">AAA_16 domain-containing protein</fullName>
    </submittedName>
</protein>
<dbReference type="Gene3D" id="3.40.50.300">
    <property type="entry name" value="P-loop containing nucleotide triphosphate hydrolases"/>
    <property type="match status" value="1"/>
</dbReference>
<feature type="domain" description="Orc1-like AAA ATPase" evidence="1">
    <location>
        <begin position="4"/>
        <end position="137"/>
    </location>
</feature>
<dbReference type="Pfam" id="PF13191">
    <property type="entry name" value="AAA_16"/>
    <property type="match status" value="1"/>
</dbReference>
<dbReference type="PANTHER" id="PTHR10763:SF26">
    <property type="entry name" value="CELL DIVISION CONTROL PROTEIN 6 HOMOLOG"/>
    <property type="match status" value="1"/>
</dbReference>
<sequence>MKPLKGREKEFDQIRNWIVQAAKSGQPLAIYISGSPGTGKTATMRLILESLGSQICSAVINCVSVKTQSELISAILSSQKNENQMSMDPKAIELCARKVAAMSGDLRSALHIFRQTQYNSQNILLVLTTMKWLDFLDRVSVCVLFCSF</sequence>
<evidence type="ECO:0000313" key="2">
    <source>
        <dbReference type="Proteomes" id="UP000095283"/>
    </source>
</evidence>
<dbReference type="GO" id="GO:0005634">
    <property type="term" value="C:nucleus"/>
    <property type="evidence" value="ECO:0007669"/>
    <property type="project" value="TreeGrafter"/>
</dbReference>
<dbReference type="GO" id="GO:0033314">
    <property type="term" value="P:mitotic DNA replication checkpoint signaling"/>
    <property type="evidence" value="ECO:0007669"/>
    <property type="project" value="TreeGrafter"/>
</dbReference>
<dbReference type="GO" id="GO:0006270">
    <property type="term" value="P:DNA replication initiation"/>
    <property type="evidence" value="ECO:0007669"/>
    <property type="project" value="TreeGrafter"/>
</dbReference>
<reference evidence="3" key="1">
    <citation type="submission" date="2016-11" db="UniProtKB">
        <authorList>
            <consortium name="WormBaseParasite"/>
        </authorList>
    </citation>
    <scope>IDENTIFICATION</scope>
</reference>
<dbReference type="InterPro" id="IPR027417">
    <property type="entry name" value="P-loop_NTPase"/>
</dbReference>
<dbReference type="PANTHER" id="PTHR10763">
    <property type="entry name" value="CELL DIVISION CONTROL PROTEIN 6-RELATED"/>
    <property type="match status" value="1"/>
</dbReference>
<dbReference type="InterPro" id="IPR041664">
    <property type="entry name" value="AAA_16"/>
</dbReference>
<evidence type="ECO:0000259" key="1">
    <source>
        <dbReference type="Pfam" id="PF13191"/>
    </source>
</evidence>
<accession>A0A1I7WU05</accession>
<dbReference type="SUPFAM" id="SSF52540">
    <property type="entry name" value="P-loop containing nucleoside triphosphate hydrolases"/>
    <property type="match status" value="1"/>
</dbReference>
<proteinExistence type="predicted"/>
<dbReference type="InterPro" id="IPR050311">
    <property type="entry name" value="ORC1/CDC6"/>
</dbReference>
<organism evidence="2 3">
    <name type="scientific">Heterorhabditis bacteriophora</name>
    <name type="common">Entomopathogenic nematode worm</name>
    <dbReference type="NCBI Taxonomy" id="37862"/>
    <lineage>
        <taxon>Eukaryota</taxon>
        <taxon>Metazoa</taxon>
        <taxon>Ecdysozoa</taxon>
        <taxon>Nematoda</taxon>
        <taxon>Chromadorea</taxon>
        <taxon>Rhabditida</taxon>
        <taxon>Rhabditina</taxon>
        <taxon>Rhabditomorpha</taxon>
        <taxon>Strongyloidea</taxon>
        <taxon>Heterorhabditidae</taxon>
        <taxon>Heterorhabditis</taxon>
    </lineage>
</organism>
<name>A0A1I7WU05_HETBA</name>
<dbReference type="CDD" id="cd00009">
    <property type="entry name" value="AAA"/>
    <property type="match status" value="1"/>
</dbReference>
<dbReference type="GO" id="GO:0003688">
    <property type="term" value="F:DNA replication origin binding"/>
    <property type="evidence" value="ECO:0007669"/>
    <property type="project" value="TreeGrafter"/>
</dbReference>
<dbReference type="WBParaSite" id="Hba_08611">
    <property type="protein sequence ID" value="Hba_08611"/>
    <property type="gene ID" value="Hba_08611"/>
</dbReference>
<evidence type="ECO:0000313" key="3">
    <source>
        <dbReference type="WBParaSite" id="Hba_08611"/>
    </source>
</evidence>
<dbReference type="AlphaFoldDB" id="A0A1I7WU05"/>